<proteinExistence type="predicted"/>
<reference evidence="1" key="2">
    <citation type="submission" date="2025-09" db="UniProtKB">
        <authorList>
            <consortium name="Ensembl"/>
        </authorList>
    </citation>
    <scope>IDENTIFICATION</scope>
</reference>
<sequence length="53" mass="6096">MAELDLVAELQSSAGAALLRCFTRLWQCQISIFLFLKCQNTRFTHLVAHCRLQ</sequence>
<dbReference type="AlphaFoldDB" id="A0A8C6IF13"/>
<evidence type="ECO:0000313" key="2">
    <source>
        <dbReference type="Proteomes" id="UP000694415"/>
    </source>
</evidence>
<keyword evidence="2" id="KW-1185">Reference proteome</keyword>
<name>A0A8C6IF13_MUSSI</name>
<accession>A0A8C6IF13</accession>
<reference evidence="1" key="1">
    <citation type="submission" date="2025-08" db="UniProtKB">
        <authorList>
            <consortium name="Ensembl"/>
        </authorList>
    </citation>
    <scope>IDENTIFICATION</scope>
</reference>
<dbReference type="GeneTree" id="ENSGT00960000189695"/>
<dbReference type="Proteomes" id="UP000694415">
    <property type="component" value="Unplaced"/>
</dbReference>
<protein>
    <submittedName>
        <fullName evidence="1">Uncharacterized protein</fullName>
    </submittedName>
</protein>
<organism evidence="1 2">
    <name type="scientific">Mus spicilegus</name>
    <name type="common">Mound-building mouse</name>
    <dbReference type="NCBI Taxonomy" id="10103"/>
    <lineage>
        <taxon>Eukaryota</taxon>
        <taxon>Metazoa</taxon>
        <taxon>Chordata</taxon>
        <taxon>Craniata</taxon>
        <taxon>Vertebrata</taxon>
        <taxon>Euteleostomi</taxon>
        <taxon>Mammalia</taxon>
        <taxon>Eutheria</taxon>
        <taxon>Euarchontoglires</taxon>
        <taxon>Glires</taxon>
        <taxon>Rodentia</taxon>
        <taxon>Myomorpha</taxon>
        <taxon>Muroidea</taxon>
        <taxon>Muridae</taxon>
        <taxon>Murinae</taxon>
        <taxon>Mus</taxon>
        <taxon>Mus</taxon>
    </lineage>
</organism>
<dbReference type="Ensembl" id="ENSMSIT00000043953.1">
    <property type="protein sequence ID" value="ENSMSIP00000034853.1"/>
    <property type="gene ID" value="ENSMSIG00000029088.1"/>
</dbReference>
<evidence type="ECO:0000313" key="1">
    <source>
        <dbReference type="Ensembl" id="ENSMSIP00000034853.1"/>
    </source>
</evidence>